<feature type="region of interest" description="Disordered" evidence="2">
    <location>
        <begin position="858"/>
        <end position="947"/>
    </location>
</feature>
<sequence>MGSANLAFAPGVGSKLRGRNVGTPRRRYSQRVSMLINADLGVVPFMDNIEKARQPYDEPIRDIQRDIESYVQDSILGEDGWKFQIKIDEEAYKEAIYDEDWAVREVDEITFFFRRLGVGTFVALYVIFANRWSDRVSGKVKLPTIYDPEKIEQYFKLRPETVAFRSFQIGFEALQLGVGAFWDNFNFNLSKDVRAYQHRARKLFRKVGIQLPAQQRETLEERLRKEKEYWDWRYQRRAAMMRTALSRLGPAFVKFGQLLASRPDIVGPRLMRELQRLQDDIPFFGNDAAFQFVREELGADPDRIFQNLTKTPICAASLGQVYKAELEGVPIAVKVQRPGMADVIALDFYLLRTMAKLLRKYTRSKSDPALLVDDFGLRLFEELDYVRESKNMAQFKLLYGNIKGIYVPKVFTKYSTAHVLTMEWVEGQRLITDSASVKLQDVPLVEAGIRCCLTQMLDVGFLHADPHAGNLIRTRDGQLAYLDFGLMSTIPDNVRDSFLITILHLINREYELLAEDFASMSIIQAYEMDLELAEFSKALMDEFEPLVSGGTQNFTFIGITEKLLSLANQFPLVLPSYFVSNMRALATLEGLALTADPDFRIFRLIYPYVVNRVLYSENPTLKAALTEMVVDREGSIRWNRLTDMVNDADEDVHILEVEGVGTSINAISKPHTVVDFITSPGGRNFRQMLKSQLLDDLNFRFQRVLDGIESMVLPTRLRPPARCIGACTDAAYMIKLKENRKRLLQLLRKLLRLNVPTLLRLTPLILLYTGIIIANLVSRLFARMLRDILFIGMQIVRGNSNRAAAAEPAPNAKRSSGSTSTAAAPNPTNAGTSAVNFSWSVGAEESFSFVGSNGIAENELNGSRFSGEPKLSKGKHNGAQGKGKLESLAESVQSNGVHTPSNGVHRASRYNFEADGDSPPAGKTGQEGGSVSKGNSFPSLRDRLHKG</sequence>
<dbReference type="InterPro" id="IPR004147">
    <property type="entry name" value="ABC1_dom"/>
</dbReference>
<evidence type="ECO:0000256" key="1">
    <source>
        <dbReference type="ARBA" id="ARBA00009670"/>
    </source>
</evidence>
<feature type="compositionally biased region" description="Polar residues" evidence="2">
    <location>
        <begin position="890"/>
        <end position="902"/>
    </location>
</feature>
<keyword evidence="3" id="KW-1133">Transmembrane helix</keyword>
<dbReference type="PANTHER" id="PTHR10566">
    <property type="entry name" value="CHAPERONE-ACTIVITY OF BC1 COMPLEX CABC1 -RELATED"/>
    <property type="match status" value="1"/>
</dbReference>
<keyword evidence="3" id="KW-0472">Membrane</keyword>
<proteinExistence type="inferred from homology"/>
<dbReference type="PANTHER" id="PTHR10566:SF113">
    <property type="entry name" value="PROTEIN ACTIVITY OF BC1 COMPLEX KINASE 7, CHLOROPLASTIC"/>
    <property type="match status" value="1"/>
</dbReference>
<feature type="transmembrane region" description="Helical" evidence="3">
    <location>
        <begin position="758"/>
        <end position="777"/>
    </location>
</feature>
<evidence type="ECO:0000256" key="3">
    <source>
        <dbReference type="SAM" id="Phobius"/>
    </source>
</evidence>
<evidence type="ECO:0000256" key="2">
    <source>
        <dbReference type="SAM" id="MobiDB-lite"/>
    </source>
</evidence>
<feature type="region of interest" description="Disordered" evidence="2">
    <location>
        <begin position="806"/>
        <end position="829"/>
    </location>
</feature>
<reference evidence="5" key="1">
    <citation type="submission" date="2021-01" db="EMBL/GenBank/DDBJ databases">
        <authorList>
            <person name="Corre E."/>
            <person name="Pelletier E."/>
            <person name="Niang G."/>
            <person name="Scheremetjew M."/>
            <person name="Finn R."/>
            <person name="Kale V."/>
            <person name="Holt S."/>
            <person name="Cochrane G."/>
            <person name="Meng A."/>
            <person name="Brown T."/>
            <person name="Cohen L."/>
        </authorList>
    </citation>
    <scope>NUCLEOTIDE SEQUENCE</scope>
    <source>
        <strain evidence="5">CCMP 769</strain>
    </source>
</reference>
<gene>
    <name evidence="5" type="ORF">RMAR00112_LOCUS5265</name>
</gene>
<dbReference type="Pfam" id="PF03109">
    <property type="entry name" value="ABC1"/>
    <property type="match status" value="1"/>
</dbReference>
<accession>A0A7S2ZE39</accession>
<comment type="similarity">
    <text evidence="1">Belongs to the protein kinase superfamily. ADCK protein kinase family.</text>
</comment>
<protein>
    <recommendedName>
        <fullName evidence="4">ABC1 atypical kinase-like domain-containing protein</fullName>
    </recommendedName>
</protein>
<dbReference type="SUPFAM" id="SSF56112">
    <property type="entry name" value="Protein kinase-like (PK-like)"/>
    <property type="match status" value="1"/>
</dbReference>
<name>A0A7S2ZE39_9RHOD</name>
<organism evidence="5">
    <name type="scientific">Rhodosorus marinus</name>
    <dbReference type="NCBI Taxonomy" id="101924"/>
    <lineage>
        <taxon>Eukaryota</taxon>
        <taxon>Rhodophyta</taxon>
        <taxon>Stylonematophyceae</taxon>
        <taxon>Stylonematales</taxon>
        <taxon>Stylonemataceae</taxon>
        <taxon>Rhodosorus</taxon>
    </lineage>
</organism>
<evidence type="ECO:0000259" key="4">
    <source>
        <dbReference type="Pfam" id="PF03109"/>
    </source>
</evidence>
<evidence type="ECO:0000313" key="5">
    <source>
        <dbReference type="EMBL" id="CAE0037315.1"/>
    </source>
</evidence>
<dbReference type="InterPro" id="IPR011009">
    <property type="entry name" value="Kinase-like_dom_sf"/>
</dbReference>
<dbReference type="AlphaFoldDB" id="A0A7S2ZE39"/>
<keyword evidence="3" id="KW-0812">Transmembrane</keyword>
<dbReference type="EMBL" id="HBHW01006863">
    <property type="protein sequence ID" value="CAE0037315.1"/>
    <property type="molecule type" value="Transcribed_RNA"/>
</dbReference>
<feature type="domain" description="ABC1 atypical kinase-like" evidence="4">
    <location>
        <begin position="276"/>
        <end position="515"/>
    </location>
</feature>
<dbReference type="InterPro" id="IPR050154">
    <property type="entry name" value="UbiB_kinase"/>
</dbReference>
<dbReference type="CDD" id="cd05121">
    <property type="entry name" value="ABC1_ADCK3-like"/>
    <property type="match status" value="1"/>
</dbReference>